<dbReference type="AlphaFoldDB" id="A0A645J980"/>
<protein>
    <recommendedName>
        <fullName evidence="2">Recombinase zinc beta ribbon domain-containing protein</fullName>
    </recommendedName>
</protein>
<proteinExistence type="predicted"/>
<name>A0A645J980_9ZZZZ</name>
<sequence length="126" mass="14991">MRKKYNRDVYYYVCSRKGCKCNNQVLYVHEAFNSYLSNTSIIDLNENLFEAQLTKVFEGLTREDKKDAQRMKTEAGKLTTELKQMEANWAIESNPKKKDILWKYIEENEKKSIQSTTNFQIKKIPY</sequence>
<evidence type="ECO:0008006" key="2">
    <source>
        <dbReference type="Google" id="ProtNLM"/>
    </source>
</evidence>
<organism evidence="1">
    <name type="scientific">bioreactor metagenome</name>
    <dbReference type="NCBI Taxonomy" id="1076179"/>
    <lineage>
        <taxon>unclassified sequences</taxon>
        <taxon>metagenomes</taxon>
        <taxon>ecological metagenomes</taxon>
    </lineage>
</organism>
<comment type="caution">
    <text evidence="1">The sequence shown here is derived from an EMBL/GenBank/DDBJ whole genome shotgun (WGS) entry which is preliminary data.</text>
</comment>
<accession>A0A645J980</accession>
<gene>
    <name evidence="1" type="ORF">SDC9_206990</name>
</gene>
<dbReference type="EMBL" id="VSSQ01133083">
    <property type="protein sequence ID" value="MPN59269.1"/>
    <property type="molecule type" value="Genomic_DNA"/>
</dbReference>
<reference evidence="1" key="1">
    <citation type="submission" date="2019-08" db="EMBL/GenBank/DDBJ databases">
        <authorList>
            <person name="Kucharzyk K."/>
            <person name="Murdoch R.W."/>
            <person name="Higgins S."/>
            <person name="Loffler F."/>
        </authorList>
    </citation>
    <scope>NUCLEOTIDE SEQUENCE</scope>
</reference>
<evidence type="ECO:0000313" key="1">
    <source>
        <dbReference type="EMBL" id="MPN59269.1"/>
    </source>
</evidence>